<dbReference type="GO" id="GO:0003677">
    <property type="term" value="F:DNA binding"/>
    <property type="evidence" value="ECO:0007669"/>
    <property type="project" value="InterPro"/>
</dbReference>
<dbReference type="InterPro" id="IPR010982">
    <property type="entry name" value="Lambda_DNA-bd_dom_sf"/>
</dbReference>
<accession>A0A315Y297</accession>
<organism evidence="2 3">
    <name type="scientific">Ruminococcus flavefaciens</name>
    <dbReference type="NCBI Taxonomy" id="1265"/>
    <lineage>
        <taxon>Bacteria</taxon>
        <taxon>Bacillati</taxon>
        <taxon>Bacillota</taxon>
        <taxon>Clostridia</taxon>
        <taxon>Eubacteriales</taxon>
        <taxon>Oscillospiraceae</taxon>
        <taxon>Ruminococcus</taxon>
    </lineage>
</organism>
<dbReference type="Gene3D" id="1.10.260.40">
    <property type="entry name" value="lambda repressor-like DNA-binding domains"/>
    <property type="match status" value="1"/>
</dbReference>
<comment type="caution">
    <text evidence="2">The sequence shown here is derived from an EMBL/GenBank/DDBJ whole genome shotgun (WGS) entry which is preliminary data.</text>
</comment>
<dbReference type="Pfam" id="PF01381">
    <property type="entry name" value="HTH_3"/>
    <property type="match status" value="1"/>
</dbReference>
<sequence length="230" mass="26544">MKNNKKLIGTRINAALADRKVSQKELADYLKVKPNVISYFCSGERTPNTEQIIMISEFLDVPTDFLLGRTKSYNKDEKFRVAVDVTGLSDEAVKTIARLKEENKATWTEDLLNSILINDNFIMILYYLNELSTKVDLNNQNKEPPYYVTTKEIIETALNKYFVKLVDSIIEEYKGCEERDFRIAYELALSLYRKGKLTDEQYQQVLSEYDKGNFEFVPDDFNLHGGADNG</sequence>
<name>A0A315Y297_RUMFL</name>
<feature type="domain" description="HTH cro/C1-type" evidence="1">
    <location>
        <begin position="12"/>
        <end position="66"/>
    </location>
</feature>
<dbReference type="EMBL" id="QGDI01000006">
    <property type="protein sequence ID" value="PWJ12693.1"/>
    <property type="molecule type" value="Genomic_DNA"/>
</dbReference>
<dbReference type="InterPro" id="IPR001387">
    <property type="entry name" value="Cro/C1-type_HTH"/>
</dbReference>
<dbReference type="PROSITE" id="PS50943">
    <property type="entry name" value="HTH_CROC1"/>
    <property type="match status" value="1"/>
</dbReference>
<dbReference type="AlphaFoldDB" id="A0A315Y297"/>
<evidence type="ECO:0000313" key="2">
    <source>
        <dbReference type="EMBL" id="PWJ12693.1"/>
    </source>
</evidence>
<protein>
    <submittedName>
        <fullName evidence="2">Helix-turn-helix protein</fullName>
    </submittedName>
</protein>
<dbReference type="OrthoDB" id="1818370at2"/>
<gene>
    <name evidence="2" type="ORF">IE37_01778</name>
</gene>
<dbReference type="Proteomes" id="UP000245720">
    <property type="component" value="Unassembled WGS sequence"/>
</dbReference>
<evidence type="ECO:0000313" key="3">
    <source>
        <dbReference type="Proteomes" id="UP000245720"/>
    </source>
</evidence>
<evidence type="ECO:0000259" key="1">
    <source>
        <dbReference type="PROSITE" id="PS50943"/>
    </source>
</evidence>
<proteinExistence type="predicted"/>
<reference evidence="2 3" key="1">
    <citation type="submission" date="2018-05" db="EMBL/GenBank/DDBJ databases">
        <title>The Hungate 1000. A catalogue of reference genomes from the rumen microbiome.</title>
        <authorList>
            <person name="Kelly W."/>
        </authorList>
    </citation>
    <scope>NUCLEOTIDE SEQUENCE [LARGE SCALE GENOMIC DNA]</scope>
    <source>
        <strain evidence="2 3">SAb67</strain>
    </source>
</reference>
<dbReference type="CDD" id="cd00093">
    <property type="entry name" value="HTH_XRE"/>
    <property type="match status" value="1"/>
</dbReference>
<dbReference type="SMART" id="SM00530">
    <property type="entry name" value="HTH_XRE"/>
    <property type="match status" value="1"/>
</dbReference>
<dbReference type="RefSeq" id="WP_109726542.1">
    <property type="nucleotide sequence ID" value="NZ_QGDI01000006.1"/>
</dbReference>
<dbReference type="SUPFAM" id="SSF47413">
    <property type="entry name" value="lambda repressor-like DNA-binding domains"/>
    <property type="match status" value="1"/>
</dbReference>